<gene>
    <name evidence="2" type="ORF">PCASD_12622</name>
</gene>
<accession>A0A2N5TE19</accession>
<dbReference type="Gene3D" id="3.40.50.970">
    <property type="match status" value="1"/>
</dbReference>
<dbReference type="Proteomes" id="UP000235392">
    <property type="component" value="Unassembled WGS sequence"/>
</dbReference>
<dbReference type="SUPFAM" id="SSF52518">
    <property type="entry name" value="Thiamin diphosphate-binding fold (THDP-binding)"/>
    <property type="match status" value="1"/>
</dbReference>
<evidence type="ECO:0000256" key="1">
    <source>
        <dbReference type="SAM" id="MobiDB-lite"/>
    </source>
</evidence>
<comment type="caution">
    <text evidence="2">The sequence shown here is derived from an EMBL/GenBank/DDBJ whole genome shotgun (WGS) entry which is preliminary data.</text>
</comment>
<organism evidence="2 3">
    <name type="scientific">Puccinia coronata f. sp. avenae</name>
    <dbReference type="NCBI Taxonomy" id="200324"/>
    <lineage>
        <taxon>Eukaryota</taxon>
        <taxon>Fungi</taxon>
        <taxon>Dikarya</taxon>
        <taxon>Basidiomycota</taxon>
        <taxon>Pucciniomycotina</taxon>
        <taxon>Pucciniomycetes</taxon>
        <taxon>Pucciniales</taxon>
        <taxon>Pucciniaceae</taxon>
        <taxon>Puccinia</taxon>
    </lineage>
</organism>
<name>A0A2N5TE19_9BASI</name>
<reference evidence="2 3" key="1">
    <citation type="submission" date="2017-11" db="EMBL/GenBank/DDBJ databases">
        <title>De novo assembly and phasing of dikaryotic genomes from two isolates of Puccinia coronata f. sp. avenae, the causal agent of oat crown rust.</title>
        <authorList>
            <person name="Miller M.E."/>
            <person name="Zhang Y."/>
            <person name="Omidvar V."/>
            <person name="Sperschneider J."/>
            <person name="Schwessinger B."/>
            <person name="Raley C."/>
            <person name="Palmer J.M."/>
            <person name="Garnica D."/>
            <person name="Upadhyaya N."/>
            <person name="Rathjen J."/>
            <person name="Taylor J.M."/>
            <person name="Park R.F."/>
            <person name="Dodds P.N."/>
            <person name="Hirsch C.D."/>
            <person name="Kianian S.F."/>
            <person name="Figueroa M."/>
        </authorList>
    </citation>
    <scope>NUCLEOTIDE SEQUENCE [LARGE SCALE GENOMIC DNA]</scope>
    <source>
        <strain evidence="2">12SD80</strain>
    </source>
</reference>
<dbReference type="PANTHER" id="PTHR43825:SF1">
    <property type="entry name" value="TRANSKETOLASE-LIKE PYRIMIDINE-BINDING DOMAIN-CONTAINING PROTEIN"/>
    <property type="match status" value="1"/>
</dbReference>
<evidence type="ECO:0000313" key="2">
    <source>
        <dbReference type="EMBL" id="PLW23742.1"/>
    </source>
</evidence>
<proteinExistence type="predicted"/>
<dbReference type="InterPro" id="IPR029061">
    <property type="entry name" value="THDP-binding"/>
</dbReference>
<dbReference type="PANTHER" id="PTHR43825">
    <property type="entry name" value="PYRUVATE DEHYDROGENASE E1 COMPONENT"/>
    <property type="match status" value="1"/>
</dbReference>
<sequence>MSCDKFPIPFVEKFHKVSLDPSQPQLSADQKSKLLENISILRDASSLYCHRCCARCPFDTVPEVCLLLALFASDPEVKTARHPELGLTPGVKFSSGRLGHMWPLVNGVAMANRGKTIFCLGSDGSQQEGNDAEAARLASGTEPKCQITD</sequence>
<protein>
    <submittedName>
        <fullName evidence="2">Uncharacterized protein</fullName>
    </submittedName>
</protein>
<dbReference type="EMBL" id="PGCI01000625">
    <property type="protein sequence ID" value="PLW23742.1"/>
    <property type="molecule type" value="Genomic_DNA"/>
</dbReference>
<feature type="region of interest" description="Disordered" evidence="1">
    <location>
        <begin position="126"/>
        <end position="149"/>
    </location>
</feature>
<evidence type="ECO:0000313" key="3">
    <source>
        <dbReference type="Proteomes" id="UP000235392"/>
    </source>
</evidence>
<dbReference type="InterPro" id="IPR051157">
    <property type="entry name" value="PDH/Transketolase"/>
</dbReference>
<dbReference type="AlphaFoldDB" id="A0A2N5TE19"/>